<reference evidence="11 12" key="1">
    <citation type="submission" date="2018-07" db="EMBL/GenBank/DDBJ databases">
        <title>Halioglobus sp. genome submission.</title>
        <authorList>
            <person name="Ye M.-Q."/>
            <person name="Du Z.-J."/>
        </authorList>
    </citation>
    <scope>NUCLEOTIDE SEQUENCE [LARGE SCALE GENOMIC DNA]</scope>
    <source>
        <strain evidence="11 12">U0301</strain>
    </source>
</reference>
<evidence type="ECO:0000256" key="7">
    <source>
        <dbReference type="RuleBase" id="RU362125"/>
    </source>
</evidence>
<dbReference type="PANTHER" id="PTHR48083:SF13">
    <property type="entry name" value="ACYL-COA DEHYDROGENASE FAMILY MEMBER 11"/>
    <property type="match status" value="1"/>
</dbReference>
<organism evidence="11 12">
    <name type="scientific">Seongchinamella sediminis</name>
    <dbReference type="NCBI Taxonomy" id="2283635"/>
    <lineage>
        <taxon>Bacteria</taxon>
        <taxon>Pseudomonadati</taxon>
        <taxon>Pseudomonadota</taxon>
        <taxon>Gammaproteobacteria</taxon>
        <taxon>Cellvibrionales</taxon>
        <taxon>Halieaceae</taxon>
        <taxon>Seongchinamella</taxon>
    </lineage>
</organism>
<evidence type="ECO:0000256" key="3">
    <source>
        <dbReference type="ARBA" id="ARBA00011738"/>
    </source>
</evidence>
<dbReference type="Pfam" id="PF00441">
    <property type="entry name" value="Acyl-CoA_dh_1"/>
    <property type="match status" value="1"/>
</dbReference>
<feature type="domain" description="Acyl-CoA oxidase/dehydrogenase middle" evidence="9">
    <location>
        <begin position="136"/>
        <end position="231"/>
    </location>
</feature>
<dbReference type="GO" id="GO:0005737">
    <property type="term" value="C:cytoplasm"/>
    <property type="evidence" value="ECO:0007669"/>
    <property type="project" value="TreeGrafter"/>
</dbReference>
<dbReference type="GO" id="GO:0033539">
    <property type="term" value="P:fatty acid beta-oxidation using acyl-CoA dehydrogenase"/>
    <property type="evidence" value="ECO:0007669"/>
    <property type="project" value="TreeGrafter"/>
</dbReference>
<dbReference type="InterPro" id="IPR013786">
    <property type="entry name" value="AcylCoA_DH/ox_N"/>
</dbReference>
<dbReference type="InterPro" id="IPR006091">
    <property type="entry name" value="Acyl-CoA_Oxase/DH_mid-dom"/>
</dbReference>
<dbReference type="InterPro" id="IPR009100">
    <property type="entry name" value="AcylCoA_DH/oxidase_NM_dom_sf"/>
</dbReference>
<evidence type="ECO:0000313" key="11">
    <source>
        <dbReference type="EMBL" id="RLQ20629.1"/>
    </source>
</evidence>
<dbReference type="SUPFAM" id="SSF47203">
    <property type="entry name" value="Acyl-CoA dehydrogenase C-terminal domain-like"/>
    <property type="match status" value="1"/>
</dbReference>
<keyword evidence="5 7" id="KW-0274">FAD</keyword>
<accession>A0A3L7DVR4</accession>
<dbReference type="Proteomes" id="UP000265509">
    <property type="component" value="Unassembled WGS sequence"/>
</dbReference>
<evidence type="ECO:0000259" key="9">
    <source>
        <dbReference type="Pfam" id="PF02770"/>
    </source>
</evidence>
<dbReference type="Pfam" id="PF02771">
    <property type="entry name" value="Acyl-CoA_dh_N"/>
    <property type="match status" value="1"/>
</dbReference>
<keyword evidence="12" id="KW-1185">Reference proteome</keyword>
<evidence type="ECO:0000256" key="1">
    <source>
        <dbReference type="ARBA" id="ARBA00001974"/>
    </source>
</evidence>
<protein>
    <submittedName>
        <fullName evidence="11">Acyl-CoA dehydrogenase</fullName>
    </submittedName>
</protein>
<dbReference type="FunFam" id="2.40.110.10:FF:000002">
    <property type="entry name" value="Acyl-CoA dehydrogenase fadE12"/>
    <property type="match status" value="1"/>
</dbReference>
<dbReference type="InterPro" id="IPR050741">
    <property type="entry name" value="Acyl-CoA_dehydrogenase"/>
</dbReference>
<comment type="cofactor">
    <cofactor evidence="1 7">
        <name>FAD</name>
        <dbReference type="ChEBI" id="CHEBI:57692"/>
    </cofactor>
</comment>
<dbReference type="Gene3D" id="1.10.540.10">
    <property type="entry name" value="Acyl-CoA dehydrogenase/oxidase, N-terminal domain"/>
    <property type="match status" value="1"/>
</dbReference>
<dbReference type="GO" id="GO:0003995">
    <property type="term" value="F:acyl-CoA dehydrogenase activity"/>
    <property type="evidence" value="ECO:0007669"/>
    <property type="project" value="TreeGrafter"/>
</dbReference>
<comment type="similarity">
    <text evidence="2 7">Belongs to the acyl-CoA dehydrogenase family.</text>
</comment>
<dbReference type="InterPro" id="IPR037069">
    <property type="entry name" value="AcylCoA_DH/ox_N_sf"/>
</dbReference>
<dbReference type="GO" id="GO:0050660">
    <property type="term" value="F:flavin adenine dinucleotide binding"/>
    <property type="evidence" value="ECO:0007669"/>
    <property type="project" value="InterPro"/>
</dbReference>
<dbReference type="Pfam" id="PF02770">
    <property type="entry name" value="Acyl-CoA_dh_M"/>
    <property type="match status" value="1"/>
</dbReference>
<dbReference type="Gene3D" id="2.40.110.10">
    <property type="entry name" value="Butyryl-CoA Dehydrogenase, subunit A, domain 2"/>
    <property type="match status" value="1"/>
</dbReference>
<comment type="caution">
    <text evidence="11">The sequence shown here is derived from an EMBL/GenBank/DDBJ whole genome shotgun (WGS) entry which is preliminary data.</text>
</comment>
<name>A0A3L7DVR4_9GAMM</name>
<dbReference type="InterPro" id="IPR036250">
    <property type="entry name" value="AcylCo_DH-like_C"/>
</dbReference>
<evidence type="ECO:0000259" key="10">
    <source>
        <dbReference type="Pfam" id="PF02771"/>
    </source>
</evidence>
<evidence type="ECO:0000256" key="6">
    <source>
        <dbReference type="ARBA" id="ARBA00023002"/>
    </source>
</evidence>
<comment type="subunit">
    <text evidence="3">Homodimer.</text>
</comment>
<gene>
    <name evidence="11" type="ORF">DWB85_16645</name>
</gene>
<dbReference type="EMBL" id="QRAN01000022">
    <property type="protein sequence ID" value="RLQ20629.1"/>
    <property type="molecule type" value="Genomic_DNA"/>
</dbReference>
<proteinExistence type="inferred from homology"/>
<dbReference type="InterPro" id="IPR009075">
    <property type="entry name" value="AcylCo_DH/oxidase_C"/>
</dbReference>
<sequence length="418" mass="46291">MDLGISDRVAPLLAEVKQFIDEEVLPVEHEFLEEINVGDRWQLTDRQLEIINGLKDKARSRGLWNFFLTDGDSGSGLNTVEYAYLAEEMGKSHLAAEAFNCSAPDTGNMEVLHKYGSEAQKKQWLEPLLNGEIRSAFAMTEPGVASSDATNICTEAVLDGDEWVINGEKHYVSGAGDPRCKIMIVMVKTDPDGPKHLQQSQILVPMDTPGFSNVRPMQVFALDDAPHGHMHQKFDNVRVPKDNIILGPGRGFEISQGRLGPGRIHHCMRAIGAAERALKLLCERSVSRQAFGKPLARLGGNIDIIANARMDIEQARLLTLKTAWMMDHVDPREARIWISMIKTTVPNMSIRIVDQAIQMFGALGISQDTPLAGMYMAQRTLRLADGPDEVHRMVVGRNELKPYMAAAAQPVNATFRDG</sequence>
<feature type="domain" description="Acyl-CoA dehydrogenase/oxidase N-terminal" evidence="10">
    <location>
        <begin position="13"/>
        <end position="132"/>
    </location>
</feature>
<dbReference type="OrthoDB" id="9769473at2"/>
<evidence type="ECO:0000256" key="4">
    <source>
        <dbReference type="ARBA" id="ARBA00022630"/>
    </source>
</evidence>
<evidence type="ECO:0000313" key="12">
    <source>
        <dbReference type="Proteomes" id="UP000265509"/>
    </source>
</evidence>
<evidence type="ECO:0000256" key="5">
    <source>
        <dbReference type="ARBA" id="ARBA00022827"/>
    </source>
</evidence>
<feature type="domain" description="Acyl-CoA dehydrogenase/oxidase C-terminal" evidence="8">
    <location>
        <begin position="249"/>
        <end position="398"/>
    </location>
</feature>
<dbReference type="SUPFAM" id="SSF56645">
    <property type="entry name" value="Acyl-CoA dehydrogenase NM domain-like"/>
    <property type="match status" value="1"/>
</dbReference>
<dbReference type="PANTHER" id="PTHR48083">
    <property type="entry name" value="MEDIUM-CHAIN SPECIFIC ACYL-COA DEHYDROGENASE, MITOCHONDRIAL-RELATED"/>
    <property type="match status" value="1"/>
</dbReference>
<dbReference type="Gene3D" id="1.20.140.10">
    <property type="entry name" value="Butyryl-CoA Dehydrogenase, subunit A, domain 3"/>
    <property type="match status" value="1"/>
</dbReference>
<dbReference type="RefSeq" id="WP_117956816.1">
    <property type="nucleotide sequence ID" value="NZ_QRAN01000022.1"/>
</dbReference>
<evidence type="ECO:0000259" key="8">
    <source>
        <dbReference type="Pfam" id="PF00441"/>
    </source>
</evidence>
<evidence type="ECO:0000256" key="2">
    <source>
        <dbReference type="ARBA" id="ARBA00009347"/>
    </source>
</evidence>
<dbReference type="InterPro" id="IPR046373">
    <property type="entry name" value="Acyl-CoA_Oxase/DH_mid-dom_sf"/>
</dbReference>
<dbReference type="AlphaFoldDB" id="A0A3L7DVR4"/>
<keyword evidence="4 7" id="KW-0285">Flavoprotein</keyword>
<keyword evidence="6 7" id="KW-0560">Oxidoreductase</keyword>